<accession>A0AAP6MK18</accession>
<dbReference type="PANTHER" id="PTHR24347">
    <property type="entry name" value="SERINE/THREONINE-PROTEIN KINASE"/>
    <property type="match status" value="1"/>
</dbReference>
<reference evidence="2 3" key="1">
    <citation type="submission" date="2023-12" db="EMBL/GenBank/DDBJ databases">
        <title>Whole-genome sequencing of halo(alkali)philic microorganisms from hypersaline lakes.</title>
        <authorList>
            <person name="Sorokin D.Y."/>
            <person name="Merkel A.Y."/>
            <person name="Messina E."/>
            <person name="Yakimov M."/>
        </authorList>
    </citation>
    <scope>NUCLEOTIDE SEQUENCE [LARGE SCALE GENOMIC DNA]</scope>
    <source>
        <strain evidence="2 3">AB-CW1</strain>
    </source>
</reference>
<evidence type="ECO:0000313" key="2">
    <source>
        <dbReference type="EMBL" id="MEA5445048.1"/>
    </source>
</evidence>
<dbReference type="GO" id="GO:0005524">
    <property type="term" value="F:ATP binding"/>
    <property type="evidence" value="ECO:0007669"/>
    <property type="project" value="InterPro"/>
</dbReference>
<evidence type="ECO:0000313" key="3">
    <source>
        <dbReference type="Proteomes" id="UP001302316"/>
    </source>
</evidence>
<sequence length="244" mass="28982">MGSRSRAVRRFDFAPGDRLADKYEVIERLGRGWEGEVYKVRERATGIERAAKFFYPERNMGNRAVAYHARKLNRLRHCRILIPYLTHDHVKHEGRDVPFLVSEFVEGELLEDFIYRRPGKRLPLFEALHLLHALAAGLEEIHRLRDYHGDLHSENIIVARRGIHFEVKLIDFYRWKTPTSENIREDVRDIIRIFYDALGGRRHYARQPRLVKEICLGLKRSLIARRFRTAGALRHHLENLEWED</sequence>
<dbReference type="Gene3D" id="3.30.200.20">
    <property type="entry name" value="Phosphorylase Kinase, domain 1"/>
    <property type="match status" value="1"/>
</dbReference>
<keyword evidence="2" id="KW-0808">Transferase</keyword>
<keyword evidence="3" id="KW-1185">Reference proteome</keyword>
<dbReference type="InterPro" id="IPR000719">
    <property type="entry name" value="Prot_kinase_dom"/>
</dbReference>
<dbReference type="Pfam" id="PF00069">
    <property type="entry name" value="Pkinase"/>
    <property type="match status" value="1"/>
</dbReference>
<dbReference type="InterPro" id="IPR011009">
    <property type="entry name" value="Kinase-like_dom_sf"/>
</dbReference>
<feature type="domain" description="Protein kinase" evidence="1">
    <location>
        <begin position="23"/>
        <end position="244"/>
    </location>
</feature>
<dbReference type="RefSeq" id="WP_346050679.1">
    <property type="nucleotide sequence ID" value="NZ_JAYGII010000006.1"/>
</dbReference>
<gene>
    <name evidence="2" type="ORF">VCB98_04345</name>
</gene>
<evidence type="ECO:0000259" key="1">
    <source>
        <dbReference type="PROSITE" id="PS50011"/>
    </source>
</evidence>
<keyword evidence="2" id="KW-0418">Kinase</keyword>
<dbReference type="SMART" id="SM00220">
    <property type="entry name" value="S_TKc"/>
    <property type="match status" value="1"/>
</dbReference>
<comment type="caution">
    <text evidence="2">The sequence shown here is derived from an EMBL/GenBank/DDBJ whole genome shotgun (WGS) entry which is preliminary data.</text>
</comment>
<organism evidence="2 3">
    <name type="scientific">Natronospira elongata</name>
    <dbReference type="NCBI Taxonomy" id="3110268"/>
    <lineage>
        <taxon>Bacteria</taxon>
        <taxon>Pseudomonadati</taxon>
        <taxon>Pseudomonadota</taxon>
        <taxon>Gammaproteobacteria</taxon>
        <taxon>Natronospirales</taxon>
        <taxon>Natronospiraceae</taxon>
        <taxon>Natronospira</taxon>
    </lineage>
</organism>
<dbReference type="AlphaFoldDB" id="A0AAP6MK18"/>
<dbReference type="SUPFAM" id="SSF56112">
    <property type="entry name" value="Protein kinase-like (PK-like)"/>
    <property type="match status" value="1"/>
</dbReference>
<dbReference type="EMBL" id="JAYGII010000006">
    <property type="protein sequence ID" value="MEA5445048.1"/>
    <property type="molecule type" value="Genomic_DNA"/>
</dbReference>
<dbReference type="PROSITE" id="PS50011">
    <property type="entry name" value="PROTEIN_KINASE_DOM"/>
    <property type="match status" value="1"/>
</dbReference>
<name>A0AAP6MK18_9GAMM</name>
<dbReference type="GO" id="GO:0004672">
    <property type="term" value="F:protein kinase activity"/>
    <property type="evidence" value="ECO:0007669"/>
    <property type="project" value="InterPro"/>
</dbReference>
<proteinExistence type="predicted"/>
<protein>
    <submittedName>
        <fullName evidence="2">Protein kinase</fullName>
    </submittedName>
</protein>
<dbReference type="Proteomes" id="UP001302316">
    <property type="component" value="Unassembled WGS sequence"/>
</dbReference>
<dbReference type="Gene3D" id="1.10.510.10">
    <property type="entry name" value="Transferase(Phosphotransferase) domain 1"/>
    <property type="match status" value="1"/>
</dbReference>